<keyword evidence="6 8" id="KW-1133">Transmembrane helix</keyword>
<dbReference type="InterPro" id="IPR007267">
    <property type="entry name" value="GtrA_DPMS_TM"/>
</dbReference>
<dbReference type="Pfam" id="PF04138">
    <property type="entry name" value="GtrA_DPMS_TM"/>
    <property type="match status" value="1"/>
</dbReference>
<keyword evidence="4 11" id="KW-0808">Transferase</keyword>
<dbReference type="RefSeq" id="WP_183939542.1">
    <property type="nucleotide sequence ID" value="NZ_BAABBG010000001.1"/>
</dbReference>
<evidence type="ECO:0000256" key="6">
    <source>
        <dbReference type="ARBA" id="ARBA00022989"/>
    </source>
</evidence>
<evidence type="ECO:0000259" key="9">
    <source>
        <dbReference type="Pfam" id="PF04138"/>
    </source>
</evidence>
<feature type="transmembrane region" description="Helical" evidence="8">
    <location>
        <begin position="316"/>
        <end position="349"/>
    </location>
</feature>
<evidence type="ECO:0000256" key="3">
    <source>
        <dbReference type="ARBA" id="ARBA00022676"/>
    </source>
</evidence>
<dbReference type="GO" id="GO:0016763">
    <property type="term" value="F:pentosyltransferase activity"/>
    <property type="evidence" value="ECO:0007669"/>
    <property type="project" value="TreeGrafter"/>
</dbReference>
<proteinExistence type="predicted"/>
<feature type="transmembrane region" description="Helical" evidence="8">
    <location>
        <begin position="473"/>
        <end position="496"/>
    </location>
</feature>
<evidence type="ECO:0000259" key="10">
    <source>
        <dbReference type="Pfam" id="PF13231"/>
    </source>
</evidence>
<keyword evidence="7 8" id="KW-0472">Membrane</keyword>
<feature type="transmembrane region" description="Helical" evidence="8">
    <location>
        <begin position="66"/>
        <end position="90"/>
    </location>
</feature>
<evidence type="ECO:0000313" key="11">
    <source>
        <dbReference type="EMBL" id="MBB3942172.1"/>
    </source>
</evidence>
<feature type="transmembrane region" description="Helical" evidence="8">
    <location>
        <begin position="96"/>
        <end position="113"/>
    </location>
</feature>
<evidence type="ECO:0000313" key="12">
    <source>
        <dbReference type="Proteomes" id="UP000581447"/>
    </source>
</evidence>
<dbReference type="InterPro" id="IPR050297">
    <property type="entry name" value="LipidA_mod_glycosyltrf_83"/>
</dbReference>
<evidence type="ECO:0000256" key="1">
    <source>
        <dbReference type="ARBA" id="ARBA00004651"/>
    </source>
</evidence>
<feature type="transmembrane region" description="Helical" evidence="8">
    <location>
        <begin position="413"/>
        <end position="436"/>
    </location>
</feature>
<accession>A0A840AYR3</accession>
<protein>
    <submittedName>
        <fullName evidence="11">4-amino-4-deoxy-L-arabinose transferase-like glycosyltransferase/putative flippase GtrA</fullName>
    </submittedName>
</protein>
<keyword evidence="5 8" id="KW-0812">Transmembrane</keyword>
<evidence type="ECO:0000256" key="5">
    <source>
        <dbReference type="ARBA" id="ARBA00022692"/>
    </source>
</evidence>
<organism evidence="11 12">
    <name type="scientific">Sphingorhabdus rigui</name>
    <dbReference type="NCBI Taxonomy" id="1282858"/>
    <lineage>
        <taxon>Bacteria</taxon>
        <taxon>Pseudomonadati</taxon>
        <taxon>Pseudomonadota</taxon>
        <taxon>Alphaproteobacteria</taxon>
        <taxon>Sphingomonadales</taxon>
        <taxon>Sphingomonadaceae</taxon>
        <taxon>Sphingorhabdus</taxon>
    </lineage>
</organism>
<dbReference type="EMBL" id="JACIEA010000001">
    <property type="protein sequence ID" value="MBB3942172.1"/>
    <property type="molecule type" value="Genomic_DNA"/>
</dbReference>
<reference evidence="11 12" key="1">
    <citation type="submission" date="2020-08" db="EMBL/GenBank/DDBJ databases">
        <title>Genomic Encyclopedia of Type Strains, Phase IV (KMG-IV): sequencing the most valuable type-strain genomes for metagenomic binning, comparative biology and taxonomic classification.</title>
        <authorList>
            <person name="Goeker M."/>
        </authorList>
    </citation>
    <scope>NUCLEOTIDE SEQUENCE [LARGE SCALE GENOMIC DNA]</scope>
    <source>
        <strain evidence="11 12">DSM 29050</strain>
    </source>
</reference>
<dbReference type="PANTHER" id="PTHR33908">
    <property type="entry name" value="MANNOSYLTRANSFERASE YKCB-RELATED"/>
    <property type="match status" value="1"/>
</dbReference>
<feature type="transmembrane region" description="Helical" evidence="8">
    <location>
        <begin position="155"/>
        <end position="176"/>
    </location>
</feature>
<dbReference type="GO" id="GO:0005886">
    <property type="term" value="C:plasma membrane"/>
    <property type="evidence" value="ECO:0007669"/>
    <property type="project" value="UniProtKB-SubCell"/>
</dbReference>
<evidence type="ECO:0000256" key="7">
    <source>
        <dbReference type="ARBA" id="ARBA00023136"/>
    </source>
</evidence>
<gene>
    <name evidence="11" type="ORF">GGR91_000394</name>
</gene>
<comment type="caution">
    <text evidence="11">The sequence shown here is derived from an EMBL/GenBank/DDBJ whole genome shotgun (WGS) entry which is preliminary data.</text>
</comment>
<sequence length="643" mass="70548">MTALKFGLVGFLNTAIGYTIIVAALAMGFNDYAANALGYGFGMVMSYSLNRYWTFSCKNQRSFREIIAYLCVFSVAYLANLLVLTSLRVIGFVDQPVAHLLGLAVYSVLFYLLSRSVVFGNGGYDTMSDQPLFQHRQRANVMPLRGNASMPVNGNLFFALAVIANFTILLLFAGLAHPIVIWDEGRIIINAMEMRQSGLSLVTTYNFEPDLWNTKPPLLVWLMTGAMALLGPTEFAPRLPSLISSLGTILLVMLFLRRITGSVAIATFGGLVLAMSGGFFGEHGARTGDYDALLVFFTTGYLMLLFFALHRQRAPISWVLLAAFLGAAALMTKGVAGGAPIVGVFLYIVITRRWRRLFTHPCYLVAGLLALAPLVAFLFLREQVAPGYLNATIFNDVTGRFSEALDNHSGPPWYYLVSTFVNGRFSLGTSVLLAPFALPIANRRTRFALIYALCIALGMLLIVSITATKLQHYYLPAYPFLAISAALAVHACLIHLQTHVATGTVSPRRALIIRIAPIIMLLIAMGQSVHLRINILDPYLDYPRASYGRLLNSLKAQNAPILVLDKGTSISIDPHYSPELRFHVMVAQENGRNVKQTSDVRQLASVSPNTIVATCDQSLISVVQAQFPKLLLKSNGCVARRKI</sequence>
<feature type="transmembrane region" description="Helical" evidence="8">
    <location>
        <begin position="292"/>
        <end position="310"/>
    </location>
</feature>
<evidence type="ECO:0000256" key="8">
    <source>
        <dbReference type="SAM" id="Phobius"/>
    </source>
</evidence>
<dbReference type="InterPro" id="IPR038731">
    <property type="entry name" value="RgtA/B/C-like"/>
</dbReference>
<evidence type="ECO:0000256" key="2">
    <source>
        <dbReference type="ARBA" id="ARBA00022475"/>
    </source>
</evidence>
<keyword evidence="3" id="KW-0328">Glycosyltransferase</keyword>
<dbReference type="Proteomes" id="UP000581447">
    <property type="component" value="Unassembled WGS sequence"/>
</dbReference>
<feature type="transmembrane region" description="Helical" evidence="8">
    <location>
        <begin position="448"/>
        <end position="467"/>
    </location>
</feature>
<feature type="transmembrane region" description="Helical" evidence="8">
    <location>
        <begin position="7"/>
        <end position="30"/>
    </location>
</feature>
<evidence type="ECO:0000256" key="4">
    <source>
        <dbReference type="ARBA" id="ARBA00022679"/>
    </source>
</evidence>
<comment type="subcellular location">
    <subcellularLocation>
        <location evidence="1">Cell membrane</location>
        <topology evidence="1">Multi-pass membrane protein</topology>
    </subcellularLocation>
</comment>
<keyword evidence="12" id="KW-1185">Reference proteome</keyword>
<dbReference type="PANTHER" id="PTHR33908:SF3">
    <property type="entry name" value="UNDECAPRENYL PHOSPHATE-ALPHA-4-AMINO-4-DEOXY-L-ARABINOSE ARABINOSYL TRANSFERASE"/>
    <property type="match status" value="1"/>
</dbReference>
<name>A0A840AYR3_9SPHN</name>
<dbReference type="GO" id="GO:0010041">
    <property type="term" value="P:response to iron(III) ion"/>
    <property type="evidence" value="ECO:0007669"/>
    <property type="project" value="TreeGrafter"/>
</dbReference>
<feature type="transmembrane region" description="Helical" evidence="8">
    <location>
        <begin position="361"/>
        <end position="380"/>
    </location>
</feature>
<dbReference type="GO" id="GO:0009103">
    <property type="term" value="P:lipopolysaccharide biosynthetic process"/>
    <property type="evidence" value="ECO:0007669"/>
    <property type="project" value="UniProtKB-ARBA"/>
</dbReference>
<feature type="transmembrane region" description="Helical" evidence="8">
    <location>
        <begin position="508"/>
        <end position="526"/>
    </location>
</feature>
<feature type="transmembrane region" description="Helical" evidence="8">
    <location>
        <begin position="36"/>
        <end position="54"/>
    </location>
</feature>
<dbReference type="AlphaFoldDB" id="A0A840AYR3"/>
<dbReference type="Pfam" id="PF13231">
    <property type="entry name" value="PMT_2"/>
    <property type="match status" value="1"/>
</dbReference>
<feature type="transmembrane region" description="Helical" evidence="8">
    <location>
        <begin position="262"/>
        <end position="280"/>
    </location>
</feature>
<keyword evidence="2" id="KW-1003">Cell membrane</keyword>
<feature type="domain" description="Glycosyltransferase RgtA/B/C/D-like" evidence="10">
    <location>
        <begin position="215"/>
        <end position="376"/>
    </location>
</feature>
<feature type="domain" description="GtrA/DPMS transmembrane" evidence="9">
    <location>
        <begin position="5"/>
        <end position="119"/>
    </location>
</feature>